<proteinExistence type="predicted"/>
<dbReference type="VEuPathDB" id="FungiDB:FOXG_02804"/>
<dbReference type="VEuPathDB" id="FungiDB:FOC1_g10015232"/>
<dbReference type="VEuPathDB" id="FungiDB:FOIG_01753"/>
<dbReference type="OrthoDB" id="5183255at2759"/>
<reference evidence="2" key="1">
    <citation type="submission" date="2016-09" db="EMBL/GenBank/DDBJ databases">
        <authorList>
            <person name="Guldener U."/>
        </authorList>
    </citation>
    <scope>NUCLEOTIDE SEQUENCE [LARGE SCALE GENOMIC DNA]</scope>
    <source>
        <strain evidence="2">V64-1</strain>
    </source>
</reference>
<dbReference type="VEuPathDB" id="FungiDB:HZS61_014926"/>
<dbReference type="AlphaFoldDB" id="A0A2H3TCF7"/>
<dbReference type="VEuPathDB" id="FungiDB:FOZG_09333"/>
<dbReference type="EMBL" id="FMJY01000006">
    <property type="protein sequence ID" value="SCO86332.1"/>
    <property type="molecule type" value="Genomic_DNA"/>
</dbReference>
<organism evidence="1 2">
    <name type="scientific">Fusarium oxysporum</name>
    <name type="common">Fusarium vascular wilt</name>
    <dbReference type="NCBI Taxonomy" id="5507"/>
    <lineage>
        <taxon>Eukaryota</taxon>
        <taxon>Fungi</taxon>
        <taxon>Dikarya</taxon>
        <taxon>Ascomycota</taxon>
        <taxon>Pezizomycotina</taxon>
        <taxon>Sordariomycetes</taxon>
        <taxon>Hypocreomycetidae</taxon>
        <taxon>Hypocreales</taxon>
        <taxon>Nectriaceae</taxon>
        <taxon>Fusarium</taxon>
        <taxon>Fusarium oxysporum species complex</taxon>
    </lineage>
</organism>
<name>A0A2H3TCF7_FUSOX</name>
<evidence type="ECO:0000313" key="2">
    <source>
        <dbReference type="Proteomes" id="UP000219369"/>
    </source>
</evidence>
<evidence type="ECO:0000313" key="1">
    <source>
        <dbReference type="EMBL" id="SCO86332.1"/>
    </source>
</evidence>
<protein>
    <recommendedName>
        <fullName evidence="3">Fungal N-terminal domain-containing protein</fullName>
    </recommendedName>
</protein>
<accession>A0A2H3TCF7</accession>
<gene>
    <name evidence="1" type="ORF">FRV6_10459</name>
</gene>
<evidence type="ECO:0008006" key="3">
    <source>
        <dbReference type="Google" id="ProtNLM"/>
    </source>
</evidence>
<sequence>MPTSIPYDSSLTLMSVVNQDALKSVEAIAELQAPVDAAQDAVNSLISSKRSLTMTKAELKHLGAGTDALDEELKKLNVAVEAAAGAYATAKMAAEPQITGIRTSTLFISRLRIRLIICAIASYVSGAVSSVFEAKQLIKIGNTASRQVSRQVISHSIEGTLVLSNYLFPRSKLDPTSGSSMMQYAMNKSQEDKEKFSIILGVTYRSSFVGMQTINVGAWFAKAEGKVGVDSKFASNMKNLLSQQNIQSYVIVLTMGVILLMSMAEASRTTGQASEMRGKDIESSLSALATIDGEENKILDVNSMMTALDDYLKKAADGKAGIFSTSQNIENLVFGTSETNSLMTRYETAWQKFFLAERDLNGTDEDITGTLNILCNDFPKPILWDTENTSNSFGTFVIEFTDKDLEFMKEEGFHSKPYIKSRKDTLILEEDKKQMLVLARDFPFIVYSIQYELPADFQSRIFPVEKNEKMKCFVPFFPFRRPFYHRAEAILGDLVFKELYGKAEKESEVVSLRQPLDIWYLRDEILGN</sequence>
<dbReference type="VEuPathDB" id="FungiDB:FOMG_10872"/>
<dbReference type="Proteomes" id="UP000219369">
    <property type="component" value="Unassembled WGS sequence"/>
</dbReference>